<name>A0A3M6VSK8_9STRA</name>
<protein>
    <recommendedName>
        <fullName evidence="7">Dihydropteridine reductase</fullName>
        <ecNumber evidence="6">1.5.1.34</ecNumber>
    </recommendedName>
    <alternativeName>
        <fullName evidence="8">Quinoid dihydropteridine reductase</fullName>
    </alternativeName>
</protein>
<evidence type="ECO:0000313" key="9">
    <source>
        <dbReference type="EMBL" id="RMX69828.1"/>
    </source>
</evidence>
<evidence type="ECO:0000256" key="7">
    <source>
        <dbReference type="ARBA" id="ARBA00039520"/>
    </source>
</evidence>
<dbReference type="GO" id="GO:0070402">
    <property type="term" value="F:NADPH binding"/>
    <property type="evidence" value="ECO:0007669"/>
    <property type="project" value="TreeGrafter"/>
</dbReference>
<keyword evidence="10" id="KW-1185">Reference proteome</keyword>
<evidence type="ECO:0000256" key="1">
    <source>
        <dbReference type="ARBA" id="ARBA00006484"/>
    </source>
</evidence>
<dbReference type="GO" id="GO:0006559">
    <property type="term" value="P:L-phenylalanine catabolic process"/>
    <property type="evidence" value="ECO:0007669"/>
    <property type="project" value="TreeGrafter"/>
</dbReference>
<dbReference type="PANTHER" id="PTHR15104:SF0">
    <property type="entry name" value="DIHYDROPTERIDINE REDUCTASE"/>
    <property type="match status" value="1"/>
</dbReference>
<evidence type="ECO:0000256" key="6">
    <source>
        <dbReference type="ARBA" id="ARBA00039153"/>
    </source>
</evidence>
<dbReference type="PRINTS" id="PR00081">
    <property type="entry name" value="GDHRDH"/>
</dbReference>
<dbReference type="GO" id="GO:0006729">
    <property type="term" value="P:tetrahydrobiopterin biosynthetic process"/>
    <property type="evidence" value="ECO:0007669"/>
    <property type="project" value="UniProtKB-KW"/>
</dbReference>
<dbReference type="InterPro" id="IPR002347">
    <property type="entry name" value="SDR_fam"/>
</dbReference>
<dbReference type="Gene3D" id="3.40.50.720">
    <property type="entry name" value="NAD(P)-binding Rossmann-like Domain"/>
    <property type="match status" value="1"/>
</dbReference>
<accession>A0A3M6VSK8</accession>
<dbReference type="EC" id="1.5.1.34" evidence="6"/>
<dbReference type="Proteomes" id="UP000282087">
    <property type="component" value="Unassembled WGS sequence"/>
</dbReference>
<dbReference type="FunFam" id="3.40.50.720:FF:000157">
    <property type="entry name" value="Quinoid dihydropteridine reductase"/>
    <property type="match status" value="1"/>
</dbReference>
<gene>
    <name evidence="9" type="ORF">DD238_000603</name>
</gene>
<comment type="similarity">
    <text evidence="1">Belongs to the short-chain dehydrogenases/reductases (SDR) family.</text>
</comment>
<dbReference type="Pfam" id="PF00106">
    <property type="entry name" value="adh_short"/>
    <property type="match status" value="1"/>
</dbReference>
<dbReference type="InterPro" id="IPR036291">
    <property type="entry name" value="NAD(P)-bd_dom_sf"/>
</dbReference>
<keyword evidence="4" id="KW-0560">Oxidoreductase</keyword>
<organism evidence="9 10">
    <name type="scientific">Peronospora effusa</name>
    <dbReference type="NCBI Taxonomy" id="542832"/>
    <lineage>
        <taxon>Eukaryota</taxon>
        <taxon>Sar</taxon>
        <taxon>Stramenopiles</taxon>
        <taxon>Oomycota</taxon>
        <taxon>Peronosporomycetes</taxon>
        <taxon>Peronosporales</taxon>
        <taxon>Peronosporaceae</taxon>
        <taxon>Peronospora</taxon>
    </lineage>
</organism>
<dbReference type="SUPFAM" id="SSF51735">
    <property type="entry name" value="NAD(P)-binding Rossmann-fold domains"/>
    <property type="match status" value="1"/>
</dbReference>
<evidence type="ECO:0000256" key="3">
    <source>
        <dbReference type="ARBA" id="ARBA00022857"/>
    </source>
</evidence>
<evidence type="ECO:0000256" key="8">
    <source>
        <dbReference type="ARBA" id="ARBA00041348"/>
    </source>
</evidence>
<keyword evidence="3" id="KW-0521">NADP</keyword>
<keyword evidence="5" id="KW-0783">Tetrahydrobiopterin biosynthesis</keyword>
<evidence type="ECO:0000256" key="4">
    <source>
        <dbReference type="ARBA" id="ARBA00023002"/>
    </source>
</evidence>
<dbReference type="PANTHER" id="PTHR15104">
    <property type="entry name" value="DIHYDROPTERIDINE REDUCTASE"/>
    <property type="match status" value="1"/>
</dbReference>
<dbReference type="EMBL" id="QLLG01000012">
    <property type="protein sequence ID" value="RMX69828.1"/>
    <property type="molecule type" value="Genomic_DNA"/>
</dbReference>
<dbReference type="GO" id="GO:0004155">
    <property type="term" value="F:6,7-dihydropteridine reductase activity"/>
    <property type="evidence" value="ECO:0007669"/>
    <property type="project" value="UniProtKB-EC"/>
</dbReference>
<comment type="caution">
    <text evidence="9">The sequence shown here is derived from an EMBL/GenBank/DDBJ whole genome shotgun (WGS) entry which is preliminary data.</text>
</comment>
<dbReference type="GO" id="GO:0070404">
    <property type="term" value="F:NADH binding"/>
    <property type="evidence" value="ECO:0007669"/>
    <property type="project" value="TreeGrafter"/>
</dbReference>
<proteinExistence type="inferred from homology"/>
<comment type="subunit">
    <text evidence="2">Homodimer.</text>
</comment>
<sequence>MSKKLLVVGGAGALGRGVVNHFTQASWNVISVGFAKNENVENNVLLPESNVLKQADQTLQNILTRGTNRYGKINTVVCTAGGWTGGSIHDADSLANLGDMHAKNLESAFLATYLASHLLVPGGLLVLTGATAALKATPGMVSYGASKAATHHLIASAVTELPKDSSVLGVLPTTIDTPMNRKFMANADFSSWTKVWRCGWFVSFVDYMTVISHAHDKLNQTEDIAQKILEWSSASYAARPPSGHLITATTENNITSWKDAGNPFQ</sequence>
<dbReference type="AlphaFoldDB" id="A0A3M6VSK8"/>
<evidence type="ECO:0000256" key="5">
    <source>
        <dbReference type="ARBA" id="ARBA00023007"/>
    </source>
</evidence>
<evidence type="ECO:0000313" key="10">
    <source>
        <dbReference type="Proteomes" id="UP000282087"/>
    </source>
</evidence>
<dbReference type="VEuPathDB" id="FungiDB:DD237_000030"/>
<dbReference type="GO" id="GO:0005737">
    <property type="term" value="C:cytoplasm"/>
    <property type="evidence" value="ECO:0007669"/>
    <property type="project" value="TreeGrafter"/>
</dbReference>
<evidence type="ECO:0000256" key="2">
    <source>
        <dbReference type="ARBA" id="ARBA00011738"/>
    </source>
</evidence>
<reference evidence="9 10" key="1">
    <citation type="submission" date="2018-06" db="EMBL/GenBank/DDBJ databases">
        <title>Comparative genomics of downy mildews reveals potential adaptations to biotrophy.</title>
        <authorList>
            <person name="Fletcher K."/>
            <person name="Klosterman S.J."/>
            <person name="Derevnina L."/>
            <person name="Martin F."/>
            <person name="Koike S."/>
            <person name="Reyes Chin-Wo S."/>
            <person name="Mou B."/>
            <person name="Michelmore R."/>
        </authorList>
    </citation>
    <scope>NUCLEOTIDE SEQUENCE [LARGE SCALE GENOMIC DNA]</scope>
    <source>
        <strain evidence="9 10">R14</strain>
    </source>
</reference>
<dbReference type="STRING" id="542832.A0A3M6VSK8"/>